<reference evidence="5 6" key="1">
    <citation type="submission" date="2019-08" db="EMBL/GenBank/DDBJ databases">
        <title>Complete genome sequence of Kushneria sp. YCWA18, a halophilic phosphate-solubilizing bacterium isolated from Daqiao saltern in China.</title>
        <authorList>
            <person name="Du G.-X."/>
            <person name="Qu L.-Y."/>
        </authorList>
    </citation>
    <scope>NUCLEOTIDE SEQUENCE [LARGE SCALE GENOMIC DNA]</scope>
    <source>
        <strain evidence="5 6">YCWA18</strain>
    </source>
</reference>
<dbReference type="GO" id="GO:0004518">
    <property type="term" value="F:nuclease activity"/>
    <property type="evidence" value="ECO:0007669"/>
    <property type="project" value="UniProtKB-KW"/>
</dbReference>
<feature type="compositionally biased region" description="Basic residues" evidence="4">
    <location>
        <begin position="8"/>
        <end position="19"/>
    </location>
</feature>
<keyword evidence="6" id="KW-1185">Reference proteome</keyword>
<dbReference type="GO" id="GO:0016788">
    <property type="term" value="F:hydrolase activity, acting on ester bonds"/>
    <property type="evidence" value="ECO:0007669"/>
    <property type="project" value="InterPro"/>
</dbReference>
<feature type="region of interest" description="Disordered" evidence="4">
    <location>
        <begin position="1"/>
        <end position="23"/>
    </location>
</feature>
<dbReference type="InterPro" id="IPR011856">
    <property type="entry name" value="tRNA_endonuc-like_dom_sf"/>
</dbReference>
<keyword evidence="3" id="KW-0378">Hydrolase</keyword>
<comment type="cofactor">
    <cofactor evidence="1">
        <name>Mg(2+)</name>
        <dbReference type="ChEBI" id="CHEBI:18420"/>
    </cofactor>
</comment>
<dbReference type="InterPro" id="IPR014883">
    <property type="entry name" value="VRR_NUC"/>
</dbReference>
<evidence type="ECO:0000313" key="5">
    <source>
        <dbReference type="EMBL" id="QEL10857.1"/>
    </source>
</evidence>
<evidence type="ECO:0000256" key="4">
    <source>
        <dbReference type="SAM" id="MobiDB-lite"/>
    </source>
</evidence>
<dbReference type="Proteomes" id="UP000322553">
    <property type="component" value="Chromosome"/>
</dbReference>
<sequence>MSVPAKTPTRKPSRRAPKRQRVDWEGQEQAVLIRWLYGERQRQSIVGPAYAATYAVPNGGSRHKLEAANMKKQGVRAGVSDLVIAVPRGGYHGLYLEFKATPPRDAALADSQREWLTLAEEQGYCSVLARGLEEAKATIREYMSRPATRVLGKREPLKVGSDWR</sequence>
<dbReference type="SMART" id="SM00990">
    <property type="entry name" value="VRR_NUC"/>
    <property type="match status" value="1"/>
</dbReference>
<evidence type="ECO:0000256" key="2">
    <source>
        <dbReference type="ARBA" id="ARBA00022722"/>
    </source>
</evidence>
<gene>
    <name evidence="5" type="ORF">FY550_06775</name>
</gene>
<dbReference type="STRING" id="657387.BH688_03010"/>
<keyword evidence="2" id="KW-0540">Nuclease</keyword>
<evidence type="ECO:0000256" key="3">
    <source>
        <dbReference type="ARBA" id="ARBA00022801"/>
    </source>
</evidence>
<organism evidence="5 6">
    <name type="scientific">Kushneria phosphatilytica</name>
    <dbReference type="NCBI Taxonomy" id="657387"/>
    <lineage>
        <taxon>Bacteria</taxon>
        <taxon>Pseudomonadati</taxon>
        <taxon>Pseudomonadota</taxon>
        <taxon>Gammaproteobacteria</taxon>
        <taxon>Oceanospirillales</taxon>
        <taxon>Halomonadaceae</taxon>
        <taxon>Kushneria</taxon>
    </lineage>
</organism>
<name>A0A1S1NYM4_9GAMM</name>
<protein>
    <submittedName>
        <fullName evidence="5">VRR-NUC domain-containing protein</fullName>
    </submittedName>
</protein>
<dbReference type="EMBL" id="CP043420">
    <property type="protein sequence ID" value="QEL10857.1"/>
    <property type="molecule type" value="Genomic_DNA"/>
</dbReference>
<accession>A0A1S1NYM4</accession>
<evidence type="ECO:0000313" key="6">
    <source>
        <dbReference type="Proteomes" id="UP000322553"/>
    </source>
</evidence>
<dbReference type="Gene3D" id="3.40.1350.10">
    <property type="match status" value="1"/>
</dbReference>
<dbReference type="KEGG" id="kuy:FY550_06775"/>
<dbReference type="GO" id="GO:0003676">
    <property type="term" value="F:nucleic acid binding"/>
    <property type="evidence" value="ECO:0007669"/>
    <property type="project" value="InterPro"/>
</dbReference>
<dbReference type="RefSeq" id="WP_070977065.1">
    <property type="nucleotide sequence ID" value="NZ_CP043420.1"/>
</dbReference>
<dbReference type="AlphaFoldDB" id="A0A1S1NYM4"/>
<evidence type="ECO:0000256" key="1">
    <source>
        <dbReference type="ARBA" id="ARBA00001946"/>
    </source>
</evidence>
<dbReference type="OrthoDB" id="9793683at2"/>
<proteinExistence type="predicted"/>
<dbReference type="Pfam" id="PF08774">
    <property type="entry name" value="VRR_NUC"/>
    <property type="match status" value="1"/>
</dbReference>